<dbReference type="EMBL" id="JBBCAQ010000032">
    <property type="protein sequence ID" value="KAK7584165.1"/>
    <property type="molecule type" value="Genomic_DNA"/>
</dbReference>
<organism evidence="4 5">
    <name type="scientific">Parthenolecanium corni</name>
    <dbReference type="NCBI Taxonomy" id="536013"/>
    <lineage>
        <taxon>Eukaryota</taxon>
        <taxon>Metazoa</taxon>
        <taxon>Ecdysozoa</taxon>
        <taxon>Arthropoda</taxon>
        <taxon>Hexapoda</taxon>
        <taxon>Insecta</taxon>
        <taxon>Pterygota</taxon>
        <taxon>Neoptera</taxon>
        <taxon>Paraneoptera</taxon>
        <taxon>Hemiptera</taxon>
        <taxon>Sternorrhyncha</taxon>
        <taxon>Coccoidea</taxon>
        <taxon>Coccidae</taxon>
        <taxon>Parthenolecanium</taxon>
    </lineage>
</organism>
<feature type="compositionally biased region" description="Basic and acidic residues" evidence="2">
    <location>
        <begin position="193"/>
        <end position="202"/>
    </location>
</feature>
<evidence type="ECO:0000256" key="2">
    <source>
        <dbReference type="SAM" id="MobiDB-lite"/>
    </source>
</evidence>
<dbReference type="Pfam" id="PF14309">
    <property type="entry name" value="DUF4378"/>
    <property type="match status" value="1"/>
</dbReference>
<dbReference type="PANTHER" id="PTHR13958:SF3">
    <property type="entry name" value="CAP-GLY DOMAIN-CONTAINING PROTEIN-RELATED"/>
    <property type="match status" value="1"/>
</dbReference>
<feature type="compositionally biased region" description="Basic and acidic residues" evidence="2">
    <location>
        <begin position="115"/>
        <end position="129"/>
    </location>
</feature>
<feature type="compositionally biased region" description="Polar residues" evidence="2">
    <location>
        <begin position="232"/>
        <end position="259"/>
    </location>
</feature>
<proteinExistence type="predicted"/>
<feature type="region of interest" description="Disordered" evidence="2">
    <location>
        <begin position="271"/>
        <end position="324"/>
    </location>
</feature>
<feature type="region of interest" description="Disordered" evidence="2">
    <location>
        <begin position="109"/>
        <end position="135"/>
    </location>
</feature>
<dbReference type="AlphaFoldDB" id="A0AAN9TDL6"/>
<sequence length="991" mass="111765">MLTESINVSEVKRPLIKQSSHFKSSTNDSSPYEQPSFVERSSILTARAKNISQNDEKAIDEVETNTEDSEKQLRKADSGILIESEVTEPSETIDLKSKLQQLEEPHAVQQTFGAEHAEPQHKTGKDDASTKVSPSKNLLRMINDLHSEVHSLSEQLYSSDFVEEIPEDIADSKSEASENVTNDNTSSSIEEILSDHRSEASDRGVTTSQQPVTPATSGQEQELVSEEEKTPRTGSRADSISENEFAESSSINASDPQSEFNIRVETIENLESTSAESKAVVAEEQLLTSGAESITPQNDEPAKPSIETEVTVETSPKNETSSSAEFDFYDVKNISDIESAADLENGDQNQWLSERGASETHQSIVEDIKSASSIENLSEESRITSKFEASDENESKTSPELIKFDYVNESEGSNVADVNEPVEVVKEVTTMMDALSVSDISDDMQPKSPDARQNYNNVLSNLKTFFDSKPADTKLVETILPEITVEESAKGSAPVPEELLDSKVSIVDNLEETDVSESLEYDAIPVGTLNDTVPSIFDDNYEKSTLYEAVTKSELLTLNVPSTKSSQVSHEKDRSVEEHLVEDFSIPNLMESTFVVHNDSSSSNFNESEEQPAESATLSAVQEEVLSEQLEAPISDVDLEQISENQTPFLQALKRDQENLLARRQESVDKITVDLFESLIEETCTSLVNTMSRKMRSCDFGLTPSYDHFDINEIPDISDKVNESFDKNKPVNDFDDTWYEKRLNLDQERLREAEELRLQQLKIEQEIEELQAQQHIPPYIYLREIPNKPPPPYTPPADQSSKIPTSEVELQEFVSSTIEYVCEELHKGIDIDAIKELPDLQFSKKNKNNREVSTYKRFMFDLTREIAKSIVEDTKKAESLPWEELSRQKVPKPLPSKEELQKRIENEIQVLFGFQSKINKEKLIIQWSRKRKSDFVDDLLIQELQEEEGEWTNYEKDELIIKNQITETLLDDLLDDTVLCLTEAFRKKGFE</sequence>
<dbReference type="InterPro" id="IPR028750">
    <property type="entry name" value="CEP350/CC187"/>
</dbReference>
<feature type="compositionally biased region" description="Polar residues" evidence="2">
    <location>
        <begin position="17"/>
        <end position="33"/>
    </location>
</feature>
<gene>
    <name evidence="4" type="ORF">V9T40_005128</name>
</gene>
<feature type="compositionally biased region" description="Polar residues" evidence="2">
    <location>
        <begin position="177"/>
        <end position="189"/>
    </location>
</feature>
<accession>A0AAN9TDL6</accession>
<feature type="compositionally biased region" description="Polar residues" evidence="2">
    <location>
        <begin position="204"/>
        <end position="222"/>
    </location>
</feature>
<name>A0AAN9TDL6_9HEMI</name>
<feature type="coiled-coil region" evidence="1">
    <location>
        <begin position="744"/>
        <end position="773"/>
    </location>
</feature>
<feature type="compositionally biased region" description="Polar residues" evidence="2">
    <location>
        <begin position="311"/>
        <end position="324"/>
    </location>
</feature>
<dbReference type="InterPro" id="IPR025486">
    <property type="entry name" value="DUF4378"/>
</dbReference>
<reference evidence="4 5" key="1">
    <citation type="submission" date="2024-03" db="EMBL/GenBank/DDBJ databases">
        <title>Adaptation during the transition from Ophiocordyceps entomopathogen to insect associate is accompanied by gene loss and intensified selection.</title>
        <authorList>
            <person name="Ward C.M."/>
            <person name="Onetto C.A."/>
            <person name="Borneman A.R."/>
        </authorList>
    </citation>
    <scope>NUCLEOTIDE SEQUENCE [LARGE SCALE GENOMIC DNA]</scope>
    <source>
        <strain evidence="4">AWRI1</strain>
        <tissue evidence="4">Single Adult Female</tissue>
    </source>
</reference>
<dbReference type="GO" id="GO:0005813">
    <property type="term" value="C:centrosome"/>
    <property type="evidence" value="ECO:0007669"/>
    <property type="project" value="InterPro"/>
</dbReference>
<comment type="caution">
    <text evidence="4">The sequence shown here is derived from an EMBL/GenBank/DDBJ whole genome shotgun (WGS) entry which is preliminary data.</text>
</comment>
<protein>
    <recommendedName>
        <fullName evidence="3">DUF4378 domain-containing protein</fullName>
    </recommendedName>
</protein>
<feature type="region of interest" description="Disordered" evidence="2">
    <location>
        <begin position="167"/>
        <end position="259"/>
    </location>
</feature>
<feature type="compositionally biased region" description="Basic and acidic residues" evidence="2">
    <location>
        <begin position="68"/>
        <end position="77"/>
    </location>
</feature>
<dbReference type="Proteomes" id="UP001367676">
    <property type="component" value="Unassembled WGS sequence"/>
</dbReference>
<feature type="compositionally biased region" description="Polar residues" evidence="2">
    <location>
        <begin position="286"/>
        <end position="298"/>
    </location>
</feature>
<feature type="region of interest" description="Disordered" evidence="2">
    <location>
        <begin position="1"/>
        <end position="87"/>
    </location>
</feature>
<evidence type="ECO:0000313" key="5">
    <source>
        <dbReference type="Proteomes" id="UP001367676"/>
    </source>
</evidence>
<dbReference type="PANTHER" id="PTHR13958">
    <property type="entry name" value="CENTROSOME-ASSOCIATED PROTEIN 350"/>
    <property type="match status" value="1"/>
</dbReference>
<evidence type="ECO:0000313" key="4">
    <source>
        <dbReference type="EMBL" id="KAK7584165.1"/>
    </source>
</evidence>
<evidence type="ECO:0000259" key="3">
    <source>
        <dbReference type="Pfam" id="PF14309"/>
    </source>
</evidence>
<feature type="domain" description="DUF4378" evidence="3">
    <location>
        <begin position="839"/>
        <end position="976"/>
    </location>
</feature>
<dbReference type="GO" id="GO:0034453">
    <property type="term" value="P:microtubule anchoring"/>
    <property type="evidence" value="ECO:0007669"/>
    <property type="project" value="InterPro"/>
</dbReference>
<keyword evidence="1" id="KW-0175">Coiled coil</keyword>
<feature type="region of interest" description="Disordered" evidence="2">
    <location>
        <begin position="340"/>
        <end position="400"/>
    </location>
</feature>
<feature type="compositionally biased region" description="Basic and acidic residues" evidence="2">
    <location>
        <begin position="379"/>
        <end position="397"/>
    </location>
</feature>
<evidence type="ECO:0000256" key="1">
    <source>
        <dbReference type="SAM" id="Coils"/>
    </source>
</evidence>
<keyword evidence="5" id="KW-1185">Reference proteome</keyword>
<dbReference type="GO" id="GO:0008017">
    <property type="term" value="F:microtubule binding"/>
    <property type="evidence" value="ECO:0007669"/>
    <property type="project" value="InterPro"/>
</dbReference>